<gene>
    <name evidence="2" type="ORF">CLV48_11392</name>
</gene>
<dbReference type="GO" id="GO:0016747">
    <property type="term" value="F:acyltransferase activity, transferring groups other than amino-acyl groups"/>
    <property type="evidence" value="ECO:0007669"/>
    <property type="project" value="InterPro"/>
</dbReference>
<organism evidence="2 3">
    <name type="scientific">Cecembia rubra</name>
    <dbReference type="NCBI Taxonomy" id="1485585"/>
    <lineage>
        <taxon>Bacteria</taxon>
        <taxon>Pseudomonadati</taxon>
        <taxon>Bacteroidota</taxon>
        <taxon>Cytophagia</taxon>
        <taxon>Cytophagales</taxon>
        <taxon>Cyclobacteriaceae</taxon>
        <taxon>Cecembia</taxon>
    </lineage>
</organism>
<dbReference type="PROSITE" id="PS51186">
    <property type="entry name" value="GNAT"/>
    <property type="match status" value="1"/>
</dbReference>
<evidence type="ECO:0000259" key="1">
    <source>
        <dbReference type="PROSITE" id="PS51186"/>
    </source>
</evidence>
<keyword evidence="2" id="KW-0808">Transferase</keyword>
<keyword evidence="3" id="KW-1185">Reference proteome</keyword>
<reference evidence="2 3" key="1">
    <citation type="submission" date="2018-03" db="EMBL/GenBank/DDBJ databases">
        <title>Genomic Encyclopedia of Archaeal and Bacterial Type Strains, Phase II (KMG-II): from individual species to whole genera.</title>
        <authorList>
            <person name="Goeker M."/>
        </authorList>
    </citation>
    <scope>NUCLEOTIDE SEQUENCE [LARGE SCALE GENOMIC DNA]</scope>
    <source>
        <strain evidence="2 3">DSM 28057</strain>
    </source>
</reference>
<feature type="domain" description="N-acetyltransferase" evidence="1">
    <location>
        <begin position="17"/>
        <end position="159"/>
    </location>
</feature>
<protein>
    <submittedName>
        <fullName evidence="2">Acetyltransferase (GNAT) family protein</fullName>
    </submittedName>
</protein>
<dbReference type="CDD" id="cd04301">
    <property type="entry name" value="NAT_SF"/>
    <property type="match status" value="1"/>
</dbReference>
<name>A0A2P8DWA6_9BACT</name>
<dbReference type="Pfam" id="PF00583">
    <property type="entry name" value="Acetyltransf_1"/>
    <property type="match status" value="1"/>
</dbReference>
<evidence type="ECO:0000313" key="2">
    <source>
        <dbReference type="EMBL" id="PSL01498.1"/>
    </source>
</evidence>
<dbReference type="AlphaFoldDB" id="A0A2P8DWA6"/>
<dbReference type="SUPFAM" id="SSF55729">
    <property type="entry name" value="Acyl-CoA N-acyltransferases (Nat)"/>
    <property type="match status" value="1"/>
</dbReference>
<dbReference type="EMBL" id="PYGF01000013">
    <property type="protein sequence ID" value="PSL01498.1"/>
    <property type="molecule type" value="Genomic_DNA"/>
</dbReference>
<dbReference type="Gene3D" id="3.40.630.30">
    <property type="match status" value="1"/>
</dbReference>
<dbReference type="Proteomes" id="UP000240708">
    <property type="component" value="Unassembled WGS sequence"/>
</dbReference>
<dbReference type="InterPro" id="IPR000182">
    <property type="entry name" value="GNAT_dom"/>
</dbReference>
<accession>A0A2P8DWA6</accession>
<evidence type="ECO:0000313" key="3">
    <source>
        <dbReference type="Proteomes" id="UP000240708"/>
    </source>
</evidence>
<sequence>MVRLHVALINNKNMKKIKIRQGTIQEVAELSKKVTEFFQPFSEKTYEDRLKDTVHLILIAEVEGKPVGFKVGYQRDSPELFYSWMGGVLDSHRRMGIATKLADEQEHWASNHGYLKVYFKTRNRFSKMIHFGLNRGFKIVDLIKKGGIDDYRIVMEKVL</sequence>
<dbReference type="InterPro" id="IPR016181">
    <property type="entry name" value="Acyl_CoA_acyltransferase"/>
</dbReference>
<proteinExistence type="predicted"/>
<comment type="caution">
    <text evidence="2">The sequence shown here is derived from an EMBL/GenBank/DDBJ whole genome shotgun (WGS) entry which is preliminary data.</text>
</comment>